<dbReference type="STRING" id="931626.Awo_c19980"/>
<evidence type="ECO:0000256" key="1">
    <source>
        <dbReference type="ARBA" id="ARBA00012506"/>
    </source>
</evidence>
<dbReference type="NCBIfam" id="TIGR00488">
    <property type="entry name" value="bis(5'-nucleosyl)-tetraphosphatase (symmetrical) YqeK"/>
    <property type="match status" value="1"/>
</dbReference>
<dbReference type="GO" id="GO:0000166">
    <property type="term" value="F:nucleotide binding"/>
    <property type="evidence" value="ECO:0007669"/>
    <property type="project" value="UniProtKB-KW"/>
</dbReference>
<evidence type="ECO:0000313" key="8">
    <source>
        <dbReference type="EMBL" id="AFA48776.1"/>
    </source>
</evidence>
<reference evidence="9" key="1">
    <citation type="submission" date="2011-07" db="EMBL/GenBank/DDBJ databases">
        <title>Complete genome sequence of Acetobacterium woodii.</title>
        <authorList>
            <person name="Poehlein A."/>
            <person name="Schmidt S."/>
            <person name="Kaster A.-K."/>
            <person name="Goenrich M."/>
            <person name="Vollmers J."/>
            <person name="Thuermer A."/>
            <person name="Gottschalk G."/>
            <person name="Thauer R.K."/>
            <person name="Daniel R."/>
            <person name="Mueller V."/>
        </authorList>
    </citation>
    <scope>NUCLEOTIDE SEQUENCE [LARGE SCALE GENOMIC DNA]</scope>
    <source>
        <strain evidence="9">ATCC 29683 / DSM 1030 / JCM 2381 / KCTC 1655 / WB1</strain>
    </source>
</reference>
<dbReference type="PROSITE" id="PS51831">
    <property type="entry name" value="HD"/>
    <property type="match status" value="1"/>
</dbReference>
<evidence type="ECO:0000256" key="2">
    <source>
        <dbReference type="ARBA" id="ARBA00022723"/>
    </source>
</evidence>
<keyword evidence="5" id="KW-0408">Iron</keyword>
<evidence type="ECO:0000256" key="6">
    <source>
        <dbReference type="ARBA" id="ARBA00049417"/>
    </source>
</evidence>
<reference evidence="8 9" key="2">
    <citation type="journal article" date="2012" name="PLoS ONE">
        <title>An ancient pathway combining carbon dioxide fixation with the generation and utilization of a sodium ion gradient for ATP synthesis.</title>
        <authorList>
            <person name="Poehlein A."/>
            <person name="Schmidt S."/>
            <person name="Kaster A.K."/>
            <person name="Goenrich M."/>
            <person name="Vollmers J."/>
            <person name="Thurmer A."/>
            <person name="Bertsch J."/>
            <person name="Schuchmann K."/>
            <person name="Voigt B."/>
            <person name="Hecker M."/>
            <person name="Daniel R."/>
            <person name="Thauer R.K."/>
            <person name="Gottschalk G."/>
            <person name="Muller V."/>
        </authorList>
    </citation>
    <scope>NUCLEOTIDE SEQUENCE [LARGE SCALE GENOMIC DNA]</scope>
    <source>
        <strain evidence="9">ATCC 29683 / DSM 1030 / JCM 2381 / KCTC 1655 / WB1</strain>
    </source>
</reference>
<proteinExistence type="predicted"/>
<dbReference type="EC" id="3.6.1.41" evidence="1"/>
<dbReference type="GO" id="GO:0046872">
    <property type="term" value="F:metal ion binding"/>
    <property type="evidence" value="ECO:0007669"/>
    <property type="project" value="UniProtKB-KW"/>
</dbReference>
<evidence type="ECO:0000259" key="7">
    <source>
        <dbReference type="PROSITE" id="PS51831"/>
    </source>
</evidence>
<feature type="domain" description="HD" evidence="7">
    <location>
        <begin position="20"/>
        <end position="135"/>
    </location>
</feature>
<comment type="catalytic activity">
    <reaction evidence="6">
        <text>P(1),P(4)-bis(5'-adenosyl) tetraphosphate + H2O = 2 ADP + 2 H(+)</text>
        <dbReference type="Rhea" id="RHEA:24252"/>
        <dbReference type="ChEBI" id="CHEBI:15377"/>
        <dbReference type="ChEBI" id="CHEBI:15378"/>
        <dbReference type="ChEBI" id="CHEBI:58141"/>
        <dbReference type="ChEBI" id="CHEBI:456216"/>
        <dbReference type="EC" id="3.6.1.41"/>
    </reaction>
</comment>
<keyword evidence="3" id="KW-0547">Nucleotide-binding</keyword>
<gene>
    <name evidence="8" type="ordered locus">Awo_c19980</name>
</gene>
<keyword evidence="4 8" id="KW-0378">Hydrolase</keyword>
<dbReference type="InterPro" id="IPR005249">
    <property type="entry name" value="YqeK"/>
</dbReference>
<dbReference type="Pfam" id="PF01966">
    <property type="entry name" value="HD"/>
    <property type="match status" value="1"/>
</dbReference>
<evidence type="ECO:0000256" key="5">
    <source>
        <dbReference type="ARBA" id="ARBA00023004"/>
    </source>
</evidence>
<evidence type="ECO:0000313" key="9">
    <source>
        <dbReference type="Proteomes" id="UP000007177"/>
    </source>
</evidence>
<evidence type="ECO:0000256" key="3">
    <source>
        <dbReference type="ARBA" id="ARBA00022741"/>
    </source>
</evidence>
<dbReference type="Proteomes" id="UP000007177">
    <property type="component" value="Chromosome"/>
</dbReference>
<keyword evidence="9" id="KW-1185">Reference proteome</keyword>
<evidence type="ECO:0000256" key="4">
    <source>
        <dbReference type="ARBA" id="ARBA00022801"/>
    </source>
</evidence>
<sequence length="193" mass="21943">MKMNRTEIEADLKKKLSAKRFRHTQNVVEAASNLAYIYGCNVDQVSLAALLHDCAKYFSDQQLLQYAKKHHLKVDRVSRYNQQLLHGPVGAIVAKQTYGVEDVAILHAICYHTTGCKEMTTLDEIIYLADYIEKDRSFPGIEDIRKMADTNLDLATIMALTNSICYVASVGDLIHKRTIDARNDLIIKNKKRK</sequence>
<dbReference type="InterPro" id="IPR003607">
    <property type="entry name" value="HD/PDEase_dom"/>
</dbReference>
<dbReference type="KEGG" id="awo:Awo_c19980"/>
<dbReference type="Gene3D" id="1.10.3210.10">
    <property type="entry name" value="Hypothetical protein af1432"/>
    <property type="match status" value="1"/>
</dbReference>
<name>H6LK22_ACEWD</name>
<organism evidence="8 9">
    <name type="scientific">Acetobacterium woodii (strain ATCC 29683 / DSM 1030 / JCM 2381 / KCTC 1655 / WB1)</name>
    <dbReference type="NCBI Taxonomy" id="931626"/>
    <lineage>
        <taxon>Bacteria</taxon>
        <taxon>Bacillati</taxon>
        <taxon>Bacillota</taxon>
        <taxon>Clostridia</taxon>
        <taxon>Eubacteriales</taxon>
        <taxon>Eubacteriaceae</taxon>
        <taxon>Acetobacterium</taxon>
    </lineage>
</organism>
<dbReference type="PANTHER" id="PTHR35795">
    <property type="entry name" value="SLR1885 PROTEIN"/>
    <property type="match status" value="1"/>
</dbReference>
<dbReference type="HOGENOM" id="CLU_089580_1_2_9"/>
<accession>H6LK22</accession>
<dbReference type="GO" id="GO:0008803">
    <property type="term" value="F:bis(5'-nucleosyl)-tetraphosphatase (symmetrical) activity"/>
    <property type="evidence" value="ECO:0007669"/>
    <property type="project" value="UniProtKB-EC"/>
</dbReference>
<keyword evidence="2" id="KW-0479">Metal-binding</keyword>
<dbReference type="AlphaFoldDB" id="H6LK22"/>
<dbReference type="EMBL" id="CP002987">
    <property type="protein sequence ID" value="AFA48776.1"/>
    <property type="molecule type" value="Genomic_DNA"/>
</dbReference>
<dbReference type="PANTHER" id="PTHR35795:SF1">
    <property type="entry name" value="BIS(5'-NUCLEOSYL)-TETRAPHOSPHATASE, SYMMETRICAL"/>
    <property type="match status" value="1"/>
</dbReference>
<dbReference type="InterPro" id="IPR051094">
    <property type="entry name" value="Diverse_Catalytic_Enzymes"/>
</dbReference>
<dbReference type="InterPro" id="IPR006674">
    <property type="entry name" value="HD_domain"/>
</dbReference>
<dbReference type="CDD" id="cd00077">
    <property type="entry name" value="HDc"/>
    <property type="match status" value="1"/>
</dbReference>
<protein>
    <recommendedName>
        <fullName evidence="1">bis(5'-nucleosyl)-tetraphosphatase (symmetrical)</fullName>
        <ecNumber evidence="1">3.6.1.41</ecNumber>
    </recommendedName>
</protein>
<dbReference type="SUPFAM" id="SSF109604">
    <property type="entry name" value="HD-domain/PDEase-like"/>
    <property type="match status" value="1"/>
</dbReference>
<dbReference type="eggNOG" id="COG1713">
    <property type="taxonomic scope" value="Bacteria"/>
</dbReference>